<evidence type="ECO:0000256" key="2">
    <source>
        <dbReference type="ARBA" id="ARBA00005992"/>
    </source>
</evidence>
<accession>A0A450Z3K1</accession>
<evidence type="ECO:0000259" key="9">
    <source>
        <dbReference type="PROSITE" id="PS52029"/>
    </source>
</evidence>
<dbReference type="Pfam" id="PF03734">
    <property type="entry name" value="YkuD"/>
    <property type="match status" value="1"/>
</dbReference>
<dbReference type="CDD" id="cd16913">
    <property type="entry name" value="YkuD_like"/>
    <property type="match status" value="1"/>
</dbReference>
<keyword evidence="8" id="KW-1133">Transmembrane helix</keyword>
<evidence type="ECO:0000313" key="12">
    <source>
        <dbReference type="EMBL" id="VFK80482.1"/>
    </source>
</evidence>
<evidence type="ECO:0000256" key="3">
    <source>
        <dbReference type="ARBA" id="ARBA00022679"/>
    </source>
</evidence>
<dbReference type="GO" id="GO:0008360">
    <property type="term" value="P:regulation of cell shape"/>
    <property type="evidence" value="ECO:0007669"/>
    <property type="project" value="UniProtKB-UniRule"/>
</dbReference>
<dbReference type="Gene3D" id="2.40.440.10">
    <property type="entry name" value="L,D-transpeptidase catalytic domain-like"/>
    <property type="match status" value="1"/>
</dbReference>
<dbReference type="Pfam" id="PF24125">
    <property type="entry name" value="Cds6_C"/>
    <property type="match status" value="1"/>
</dbReference>
<dbReference type="GO" id="GO:0016740">
    <property type="term" value="F:transferase activity"/>
    <property type="evidence" value="ECO:0007669"/>
    <property type="project" value="UniProtKB-KW"/>
</dbReference>
<keyword evidence="8" id="KW-0472">Membrane</keyword>
<gene>
    <name evidence="12" type="ORF">BECKSD772D_GA0070982_11196</name>
    <name evidence="11" type="ORF">BECKSD772E_GA0070983_11235</name>
    <name evidence="10" type="ORF">BECKSD772F_GA0070984_11255</name>
</gene>
<comment type="similarity">
    <text evidence="2">Belongs to the YkuD family.</text>
</comment>
<dbReference type="GO" id="GO:0071555">
    <property type="term" value="P:cell wall organization"/>
    <property type="evidence" value="ECO:0007669"/>
    <property type="project" value="UniProtKB-UniRule"/>
</dbReference>
<evidence type="ECO:0000256" key="5">
    <source>
        <dbReference type="ARBA" id="ARBA00022984"/>
    </source>
</evidence>
<dbReference type="EMBL" id="CAADFR010000125">
    <property type="protein sequence ID" value="VFK42587.1"/>
    <property type="molecule type" value="Genomic_DNA"/>
</dbReference>
<keyword evidence="6 7" id="KW-0961">Cell wall biogenesis/degradation</keyword>
<feature type="active site" description="Nucleophile" evidence="7">
    <location>
        <position position="290"/>
    </location>
</feature>
<dbReference type="InterPro" id="IPR005490">
    <property type="entry name" value="LD_TPept_cat_dom"/>
</dbReference>
<comment type="pathway">
    <text evidence="1 7">Cell wall biogenesis; peptidoglycan biosynthesis.</text>
</comment>
<evidence type="ECO:0000256" key="6">
    <source>
        <dbReference type="ARBA" id="ARBA00023316"/>
    </source>
</evidence>
<keyword evidence="5 7" id="KW-0573">Peptidoglycan synthesis</keyword>
<dbReference type="PANTHER" id="PTHR36699">
    <property type="entry name" value="LD-TRANSPEPTIDASE"/>
    <property type="match status" value="1"/>
</dbReference>
<proteinExistence type="inferred from homology"/>
<reference evidence="11" key="1">
    <citation type="submission" date="2019-02" db="EMBL/GenBank/DDBJ databases">
        <authorList>
            <person name="Gruber-Vodicka R. H."/>
            <person name="Seah K. B. B."/>
        </authorList>
    </citation>
    <scope>NUCLEOTIDE SEQUENCE</scope>
    <source>
        <strain evidence="12">BECK_S127</strain>
        <strain evidence="11">BECK_S1320</strain>
        <strain evidence="10">BECK_S1321</strain>
    </source>
</reference>
<keyword evidence="8" id="KW-0812">Transmembrane</keyword>
<dbReference type="AlphaFoldDB" id="A0A450Z3K1"/>
<evidence type="ECO:0000256" key="7">
    <source>
        <dbReference type="PROSITE-ProRule" id="PRU01373"/>
    </source>
</evidence>
<dbReference type="InterPro" id="IPR038063">
    <property type="entry name" value="Transpep_catalytic_dom"/>
</dbReference>
<feature type="active site" description="Proton donor/acceptor" evidence="7">
    <location>
        <position position="273"/>
    </location>
</feature>
<dbReference type="EMBL" id="CAADFU010000123">
    <property type="protein sequence ID" value="VFK48385.1"/>
    <property type="molecule type" value="Genomic_DNA"/>
</dbReference>
<sequence>MRRGIDNPRKHSNEHLQDYVGFLRQSIMRRIFFPVFISIFLCISVFGFAMELTFSLDTQFNTDFFHGQRNDSPPIPKGIEEILMDSLAAIRDQRMDVALRRMETLIETHPEFRLAQLIYGDLLLSKSRPITSVGNYPDAPPDKILGLREEARQRFKHHRYFPSSAALPEYLVRLPEESGRVVVVDIGKSRLYLYESRGREIRLRGNYYVSVGKNGFPKRSKGDKKTPIGVYVTTDSIPPNTLPDRYGLGAFPLDYPNEWDRRFGRTGDGIWIHGVPKDTYSRTPRASNGCVAVANADLLSMKDALATPNTPVILARDVSWIEQEEMILRRDRFERRFNRWRRNWENSDHVGYAEYYSRDFRNETENRESWLLRQKQFADARDRKIEIGVSNLGIFGYPDEHKMLVVTFDQDYRSGSFKVRGKKSQYWRQEKDRQGKGDIWRIVYENTPHPIQ</sequence>
<protein>
    <submittedName>
        <fullName evidence="11">Murein L,D-transpeptidase YafK</fullName>
    </submittedName>
</protein>
<dbReference type="GO" id="GO:0004180">
    <property type="term" value="F:carboxypeptidase activity"/>
    <property type="evidence" value="ECO:0007669"/>
    <property type="project" value="UniProtKB-ARBA"/>
</dbReference>
<dbReference type="GO" id="GO:0009252">
    <property type="term" value="P:peptidoglycan biosynthetic process"/>
    <property type="evidence" value="ECO:0007669"/>
    <property type="project" value="UniProtKB-UniPathway"/>
</dbReference>
<dbReference type="InterPro" id="IPR056203">
    <property type="entry name" value="Cds6_C"/>
</dbReference>
<keyword evidence="4 7" id="KW-0133">Cell shape</keyword>
<name>A0A450Z3K1_9GAMM</name>
<keyword evidence="3" id="KW-0808">Transferase</keyword>
<organism evidence="11">
    <name type="scientific">Candidatus Kentrum sp. SD</name>
    <dbReference type="NCBI Taxonomy" id="2126332"/>
    <lineage>
        <taxon>Bacteria</taxon>
        <taxon>Pseudomonadati</taxon>
        <taxon>Pseudomonadota</taxon>
        <taxon>Gammaproteobacteria</taxon>
        <taxon>Candidatus Kentrum</taxon>
    </lineage>
</organism>
<evidence type="ECO:0000256" key="1">
    <source>
        <dbReference type="ARBA" id="ARBA00004752"/>
    </source>
</evidence>
<feature type="transmembrane region" description="Helical" evidence="8">
    <location>
        <begin position="31"/>
        <end position="50"/>
    </location>
</feature>
<evidence type="ECO:0000313" key="10">
    <source>
        <dbReference type="EMBL" id="VFK42587.1"/>
    </source>
</evidence>
<dbReference type="PANTHER" id="PTHR36699:SF1">
    <property type="entry name" value="L,D-TRANSPEPTIDASE YAFK-RELATED"/>
    <property type="match status" value="1"/>
</dbReference>
<dbReference type="SUPFAM" id="SSF141523">
    <property type="entry name" value="L,D-transpeptidase catalytic domain-like"/>
    <property type="match status" value="1"/>
</dbReference>
<dbReference type="PROSITE" id="PS52029">
    <property type="entry name" value="LD_TPASE"/>
    <property type="match status" value="1"/>
</dbReference>
<dbReference type="UniPathway" id="UPA00219"/>
<dbReference type="EMBL" id="CAADHB010000119">
    <property type="protein sequence ID" value="VFK80482.1"/>
    <property type="molecule type" value="Genomic_DNA"/>
</dbReference>
<evidence type="ECO:0000256" key="4">
    <source>
        <dbReference type="ARBA" id="ARBA00022960"/>
    </source>
</evidence>
<evidence type="ECO:0000256" key="8">
    <source>
        <dbReference type="SAM" id="Phobius"/>
    </source>
</evidence>
<feature type="domain" description="L,D-TPase catalytic" evidence="9">
    <location>
        <begin position="180"/>
        <end position="315"/>
    </location>
</feature>
<evidence type="ECO:0000313" key="11">
    <source>
        <dbReference type="EMBL" id="VFK48385.1"/>
    </source>
</evidence>